<dbReference type="WBParaSite" id="jg16900">
    <property type="protein sequence ID" value="jg16900"/>
    <property type="gene ID" value="jg16900"/>
</dbReference>
<reference evidence="4" key="1">
    <citation type="submission" date="2022-11" db="UniProtKB">
        <authorList>
            <consortium name="WormBaseParasite"/>
        </authorList>
    </citation>
    <scope>IDENTIFICATION</scope>
</reference>
<evidence type="ECO:0000313" key="3">
    <source>
        <dbReference type="Proteomes" id="UP000887574"/>
    </source>
</evidence>
<name>A0A915D9Q0_9BILA</name>
<organism evidence="3 4">
    <name type="scientific">Ditylenchus dipsaci</name>
    <dbReference type="NCBI Taxonomy" id="166011"/>
    <lineage>
        <taxon>Eukaryota</taxon>
        <taxon>Metazoa</taxon>
        <taxon>Ecdysozoa</taxon>
        <taxon>Nematoda</taxon>
        <taxon>Chromadorea</taxon>
        <taxon>Rhabditida</taxon>
        <taxon>Tylenchina</taxon>
        <taxon>Tylenchomorpha</taxon>
        <taxon>Sphaerularioidea</taxon>
        <taxon>Anguinidae</taxon>
        <taxon>Anguininae</taxon>
        <taxon>Ditylenchus</taxon>
    </lineage>
</organism>
<dbReference type="InterPro" id="IPR042089">
    <property type="entry name" value="Peptidase_M13_dom_2"/>
</dbReference>
<accession>A0A915D9Q0</accession>
<dbReference type="Pfam" id="PF05649">
    <property type="entry name" value="Peptidase_M13_N"/>
    <property type="match status" value="1"/>
</dbReference>
<comment type="similarity">
    <text evidence="1">Belongs to the peptidase M13 family.</text>
</comment>
<dbReference type="Gene3D" id="1.10.1380.10">
    <property type="entry name" value="Neutral endopeptidase , domain2"/>
    <property type="match status" value="1"/>
</dbReference>
<dbReference type="InterPro" id="IPR000718">
    <property type="entry name" value="Peptidase_M13"/>
</dbReference>
<dbReference type="PROSITE" id="PS51885">
    <property type="entry name" value="NEPRILYSIN"/>
    <property type="match status" value="1"/>
</dbReference>
<dbReference type="GO" id="GO:0006508">
    <property type="term" value="P:proteolysis"/>
    <property type="evidence" value="ECO:0007669"/>
    <property type="project" value="InterPro"/>
</dbReference>
<dbReference type="InterPro" id="IPR024079">
    <property type="entry name" value="MetalloPept_cat_dom_sf"/>
</dbReference>
<proteinExistence type="inferred from homology"/>
<evidence type="ECO:0000313" key="4">
    <source>
        <dbReference type="WBParaSite" id="jg16900"/>
    </source>
</evidence>
<dbReference type="InterPro" id="IPR008753">
    <property type="entry name" value="Peptidase_M13_N"/>
</dbReference>
<dbReference type="Gene3D" id="3.40.390.10">
    <property type="entry name" value="Collagenase (Catalytic Domain)"/>
    <property type="match status" value="1"/>
</dbReference>
<dbReference type="GO" id="GO:0004222">
    <property type="term" value="F:metalloendopeptidase activity"/>
    <property type="evidence" value="ECO:0007669"/>
    <property type="project" value="InterPro"/>
</dbReference>
<dbReference type="SUPFAM" id="SSF55486">
    <property type="entry name" value="Metalloproteases ('zincins'), catalytic domain"/>
    <property type="match status" value="1"/>
</dbReference>
<feature type="domain" description="Peptidase M13 N-terminal" evidence="2">
    <location>
        <begin position="5"/>
        <end position="120"/>
    </location>
</feature>
<evidence type="ECO:0000256" key="1">
    <source>
        <dbReference type="ARBA" id="ARBA00007357"/>
    </source>
</evidence>
<sequence length="187" mass="21688">MIVEVSGSDLFMPIESLIRTAPAQVMSDYLEWQIIYPFLPHLRGKIAEARANFSGRFMPTKEYCKEQAFTFFAHIIDVLYMDSFFPEKTREQMEDLFGYIEEAFGDMIDDVDWMDEGTRDYVGYCFWALFLLRHPPSNIEKNFLGPPQIFRLRLVSVLTSVFQDGFKSASEKLVFKSVLSLGWCTPA</sequence>
<dbReference type="Proteomes" id="UP000887574">
    <property type="component" value="Unplaced"/>
</dbReference>
<dbReference type="AlphaFoldDB" id="A0A915D9Q0"/>
<protein>
    <submittedName>
        <fullName evidence="4">Peptidase M13 N-terminal domain-containing protein</fullName>
    </submittedName>
</protein>
<keyword evidence="3" id="KW-1185">Reference proteome</keyword>
<evidence type="ECO:0000259" key="2">
    <source>
        <dbReference type="Pfam" id="PF05649"/>
    </source>
</evidence>